<comment type="caution">
    <text evidence="2">The sequence shown here is derived from an EMBL/GenBank/DDBJ whole genome shotgun (WGS) entry which is preliminary data.</text>
</comment>
<feature type="region of interest" description="Disordered" evidence="1">
    <location>
        <begin position="1"/>
        <end position="52"/>
    </location>
</feature>
<gene>
    <name evidence="2" type="ORF">Q8791_21905</name>
</gene>
<organism evidence="2 3">
    <name type="scientific">Nocardiopsis codii</name>
    <dbReference type="NCBI Taxonomy" id="3065942"/>
    <lineage>
        <taxon>Bacteria</taxon>
        <taxon>Bacillati</taxon>
        <taxon>Actinomycetota</taxon>
        <taxon>Actinomycetes</taxon>
        <taxon>Streptosporangiales</taxon>
        <taxon>Nocardiopsidaceae</taxon>
        <taxon>Nocardiopsis</taxon>
    </lineage>
</organism>
<feature type="compositionally biased region" description="Gly residues" evidence="1">
    <location>
        <begin position="41"/>
        <end position="52"/>
    </location>
</feature>
<evidence type="ECO:0000313" key="2">
    <source>
        <dbReference type="EMBL" id="MEE2039873.1"/>
    </source>
</evidence>
<keyword evidence="3" id="KW-1185">Reference proteome</keyword>
<dbReference type="Proteomes" id="UP001356095">
    <property type="component" value="Unassembled WGS sequence"/>
</dbReference>
<dbReference type="RefSeq" id="WP_330093634.1">
    <property type="nucleotide sequence ID" value="NZ_JAUZMY010000023.1"/>
</dbReference>
<dbReference type="EMBL" id="JAUZMY010000023">
    <property type="protein sequence ID" value="MEE2039873.1"/>
    <property type="molecule type" value="Genomic_DNA"/>
</dbReference>
<reference evidence="2 3" key="1">
    <citation type="submission" date="2023-08" db="EMBL/GenBank/DDBJ databases">
        <authorList>
            <person name="Girao M."/>
            <person name="Carvalho M.F."/>
        </authorList>
    </citation>
    <scope>NUCLEOTIDE SEQUENCE [LARGE SCALE GENOMIC DNA]</scope>
    <source>
        <strain evidence="2 3">CT-R113</strain>
    </source>
</reference>
<protein>
    <submittedName>
        <fullName evidence="2">Uncharacterized protein</fullName>
    </submittedName>
</protein>
<evidence type="ECO:0000313" key="3">
    <source>
        <dbReference type="Proteomes" id="UP001356095"/>
    </source>
</evidence>
<sequence>MARKDRDPIPDDLTPEERRAVERQGEQLAWERSQGSVPGFGEHGGGSSRGDE</sequence>
<proteinExistence type="predicted"/>
<evidence type="ECO:0000256" key="1">
    <source>
        <dbReference type="SAM" id="MobiDB-lite"/>
    </source>
</evidence>
<name>A0ABU7KCB1_9ACTN</name>
<feature type="compositionally biased region" description="Basic and acidic residues" evidence="1">
    <location>
        <begin position="1"/>
        <end position="25"/>
    </location>
</feature>
<accession>A0ABU7KCB1</accession>